<reference evidence="3 4" key="1">
    <citation type="journal article" date="2010" name="PLoS ONE">
        <title>Genome erosion in a nitrogen-fixing vertically transmitted endosymbiotic multicellular cyanobacterium.</title>
        <authorList>
            <person name="Ran L."/>
            <person name="Larsson J."/>
            <person name="Vigil-Stenman T."/>
            <person name="Nylander J.A."/>
            <person name="Ininbergs K."/>
            <person name="Zheng W.W."/>
            <person name="Lapidus A."/>
            <person name="Lowry S."/>
            <person name="Haselkorn R."/>
            <person name="Bergman B."/>
        </authorList>
    </citation>
    <scope>NUCLEOTIDE SEQUENCE [LARGE SCALE GENOMIC DNA]</scope>
    <source>
        <strain evidence="3 4">0708</strain>
    </source>
</reference>
<proteinExistence type="predicted"/>
<dbReference type="Proteomes" id="UP000001511">
    <property type="component" value="Chromosome"/>
</dbReference>
<dbReference type="HOGENOM" id="CLU_076566_0_0_3"/>
<evidence type="ECO:0000256" key="1">
    <source>
        <dbReference type="ARBA" id="ARBA00023118"/>
    </source>
</evidence>
<dbReference type="Pfam" id="PF03787">
    <property type="entry name" value="RAMPs"/>
    <property type="match status" value="1"/>
</dbReference>
<name>D7DY02_NOSA0</name>
<dbReference type="InterPro" id="IPR052216">
    <property type="entry name" value="CRISPR_Csm3_endoribonuclease"/>
</dbReference>
<protein>
    <recommendedName>
        <fullName evidence="2">CRISPR type III-associated protein domain-containing protein</fullName>
    </recommendedName>
</protein>
<dbReference type="KEGG" id="naz:Aazo_2392"/>
<dbReference type="eggNOG" id="COG1337">
    <property type="taxonomic scope" value="Bacteria"/>
</dbReference>
<dbReference type="STRING" id="551115.Aazo_2392"/>
<evidence type="ECO:0000313" key="4">
    <source>
        <dbReference type="Proteomes" id="UP000001511"/>
    </source>
</evidence>
<keyword evidence="4" id="KW-1185">Reference proteome</keyword>
<dbReference type="EMBL" id="CP002059">
    <property type="protein sequence ID" value="ADI64330.1"/>
    <property type="molecule type" value="Genomic_DNA"/>
</dbReference>
<dbReference type="AlphaFoldDB" id="D7DY02"/>
<evidence type="ECO:0000313" key="3">
    <source>
        <dbReference type="EMBL" id="ADI64330.1"/>
    </source>
</evidence>
<accession>D7DY02</accession>
<dbReference type="PANTHER" id="PTHR35579">
    <property type="entry name" value="CRISPR SYSTEM CMS ENDORIBONUCLEASE CSM3"/>
    <property type="match status" value="1"/>
</dbReference>
<dbReference type="InterPro" id="IPR005537">
    <property type="entry name" value="RAMP_III_fam"/>
</dbReference>
<dbReference type="PANTHER" id="PTHR35579:SF3">
    <property type="entry name" value="CRISPR SYSTEM CMS ENDORIBONUCLEASE CSM3"/>
    <property type="match status" value="1"/>
</dbReference>
<dbReference type="RefSeq" id="WP_013191347.1">
    <property type="nucleotide sequence ID" value="NC_014248.1"/>
</dbReference>
<feature type="domain" description="CRISPR type III-associated protein" evidence="2">
    <location>
        <begin position="20"/>
        <end position="235"/>
    </location>
</feature>
<keyword evidence="1" id="KW-0051">Antiviral defense</keyword>
<organism evidence="3 4">
    <name type="scientific">Nostoc azollae (strain 0708)</name>
    <name type="common">Anabaena azollae (strain 0708)</name>
    <dbReference type="NCBI Taxonomy" id="551115"/>
    <lineage>
        <taxon>Bacteria</taxon>
        <taxon>Bacillati</taxon>
        <taxon>Cyanobacteriota</taxon>
        <taxon>Cyanophyceae</taxon>
        <taxon>Nostocales</taxon>
        <taxon>Nostocaceae</taxon>
        <taxon>Trichormus</taxon>
    </lineage>
</organism>
<gene>
    <name evidence="3" type="ordered locus">Aazo_2392</name>
</gene>
<sequence length="338" mass="37971">MHKKLVNYCTIDLSIIPDGPILIKSGREGADPTNPDMEFVRTFYKDGWSIYLPGSSLKGAIRAHAERIVRTVGSEQRPPDNTQQIWASHLLDEKNQNNNPNFYLEKWKNTEKKKKLEDRHPNPGAELYRQSCFVSQIFGNTAIASRIRFEDAHPVDIKQLRLEERNGVAIDRIFGSVAVGPFNYQVCTAGEFKTKIHLKNFTLAQLGLIGLVLRDLNDGWFGLGFAKSRGLGTVKVKYDSAIVQYPGCQFDSETRKIRQIGSSQEWDSNYLLGAGEFLTKEEAQKYGFPQSDKQYSEGFAQSLDLGIGVKLTWGNNTSSGVEDLFARAVNVWGEVLKA</sequence>
<evidence type="ECO:0000259" key="2">
    <source>
        <dbReference type="Pfam" id="PF03787"/>
    </source>
</evidence>
<dbReference type="OrthoDB" id="5242922at2"/>
<dbReference type="GO" id="GO:0051607">
    <property type="term" value="P:defense response to virus"/>
    <property type="evidence" value="ECO:0007669"/>
    <property type="project" value="UniProtKB-KW"/>
</dbReference>